<keyword evidence="2" id="KW-0472">Membrane</keyword>
<name>A0ABX7JCR5_9ACTN</name>
<keyword evidence="3" id="KW-0614">Plasmid</keyword>
<evidence type="ECO:0000313" key="3">
    <source>
        <dbReference type="EMBL" id="QRV45966.1"/>
    </source>
</evidence>
<evidence type="ECO:0000313" key="4">
    <source>
        <dbReference type="Proteomes" id="UP000598054"/>
    </source>
</evidence>
<feature type="region of interest" description="Disordered" evidence="1">
    <location>
        <begin position="94"/>
        <end position="120"/>
    </location>
</feature>
<gene>
    <name evidence="3" type="ORF">I6J41_34945</name>
</gene>
<accession>A0ABX7JCR5</accession>
<keyword evidence="2" id="KW-0812">Transmembrane</keyword>
<evidence type="ECO:0000256" key="1">
    <source>
        <dbReference type="SAM" id="MobiDB-lite"/>
    </source>
</evidence>
<evidence type="ECO:0000256" key="2">
    <source>
        <dbReference type="SAM" id="Phobius"/>
    </source>
</evidence>
<feature type="transmembrane region" description="Helical" evidence="2">
    <location>
        <begin position="21"/>
        <end position="42"/>
    </location>
</feature>
<dbReference type="EMBL" id="CP070250">
    <property type="protein sequence ID" value="QRV45966.1"/>
    <property type="molecule type" value="Genomic_DNA"/>
</dbReference>
<geneLocation type="plasmid" evidence="3 4">
    <name>unnamed1</name>
</geneLocation>
<feature type="compositionally biased region" description="Gly residues" evidence="1">
    <location>
        <begin position="109"/>
        <end position="120"/>
    </location>
</feature>
<evidence type="ECO:0008006" key="5">
    <source>
        <dbReference type="Google" id="ProtNLM"/>
    </source>
</evidence>
<protein>
    <recommendedName>
        <fullName evidence="5">Integral membrane protein</fullName>
    </recommendedName>
</protein>
<keyword evidence="4" id="KW-1185">Reference proteome</keyword>
<organism evidence="3 4">
    <name type="scientific">Streptomyces californicus</name>
    <dbReference type="NCBI Taxonomy" id="67351"/>
    <lineage>
        <taxon>Bacteria</taxon>
        <taxon>Bacillati</taxon>
        <taxon>Actinomycetota</taxon>
        <taxon>Actinomycetes</taxon>
        <taxon>Kitasatosporales</taxon>
        <taxon>Streptomycetaceae</taxon>
        <taxon>Streptomyces</taxon>
    </lineage>
</organism>
<feature type="transmembrane region" description="Helical" evidence="2">
    <location>
        <begin position="62"/>
        <end position="80"/>
    </location>
</feature>
<reference evidence="3 4" key="1">
    <citation type="submission" date="2021-02" db="EMBL/GenBank/DDBJ databases">
        <title>FDA dAtabase for Regulatory Grade micrObial Sequences (FDA-ARGOS): Supporting development and validation of Infectious Disease Dx tests.</title>
        <authorList>
            <person name="Sproer C."/>
            <person name="Gronow S."/>
            <person name="Severitt S."/>
            <person name="Schroder I."/>
            <person name="Tallon L."/>
            <person name="Sadzewicz L."/>
            <person name="Zhao X."/>
            <person name="Boylan J."/>
            <person name="Ott S."/>
            <person name="Bowen H."/>
            <person name="Vavikolanu K."/>
            <person name="Mehta A."/>
            <person name="Aluvathingal J."/>
            <person name="Nadendla S."/>
            <person name="Lowell S."/>
            <person name="Myers T."/>
            <person name="Yan Y."/>
            <person name="Sichtig H."/>
        </authorList>
    </citation>
    <scope>NUCLEOTIDE SEQUENCE [LARGE SCALE GENOMIC DNA]</scope>
    <source>
        <strain evidence="3 4">FDAARGOS_1211</strain>
        <plasmid evidence="3 4">unnamed1</plasmid>
    </source>
</reference>
<keyword evidence="2" id="KW-1133">Transmembrane helix</keyword>
<dbReference type="RefSeq" id="WP_030119381.1">
    <property type="nucleotide sequence ID" value="NZ_CP070250.1"/>
</dbReference>
<proteinExistence type="predicted"/>
<dbReference type="Proteomes" id="UP000598054">
    <property type="component" value="Plasmid unnamed1"/>
</dbReference>
<sequence length="120" mass="11766">MFDIDGVTSAAAARETAPMPAVTFDLFTAFVAAGALVLAWLVYRKTAPAPGSAAQATKGERLVYAISAAVAVIAFGGYLGGGVKGFEYREADAPAVPGDSSSAVLVPGPGAGSGPAGHGP</sequence>